<gene>
    <name evidence="1" type="ORF">US40_C0013G0027</name>
</gene>
<proteinExistence type="predicted"/>
<evidence type="ECO:0000313" key="2">
    <source>
        <dbReference type="Proteomes" id="UP000034917"/>
    </source>
</evidence>
<comment type="caution">
    <text evidence="1">The sequence shown here is derived from an EMBL/GenBank/DDBJ whole genome shotgun (WGS) entry which is preliminary data.</text>
</comment>
<dbReference type="EMBL" id="LBSV01000013">
    <property type="protein sequence ID" value="KKQ24895.1"/>
    <property type="molecule type" value="Genomic_DNA"/>
</dbReference>
<sequence>MTSGLNYGVKYTGLSLFVLSSFPPEIETQLLTSAGGGGVNAIFRAIENGGHQVEELKRPGLMNMVESFLVGVNPIAIYETLNSFLPLSLKAIALAGLALANAMALYGSRRILDMEAEGGGRDLQG</sequence>
<reference evidence="1 2" key="1">
    <citation type="journal article" date="2015" name="Nature">
        <title>rRNA introns, odd ribosomes, and small enigmatic genomes across a large radiation of phyla.</title>
        <authorList>
            <person name="Brown C.T."/>
            <person name="Hug L.A."/>
            <person name="Thomas B.C."/>
            <person name="Sharon I."/>
            <person name="Castelle C.J."/>
            <person name="Singh A."/>
            <person name="Wilkins M.J."/>
            <person name="Williams K.H."/>
            <person name="Banfield J.F."/>
        </authorList>
    </citation>
    <scope>NUCLEOTIDE SEQUENCE [LARGE SCALE GENOMIC DNA]</scope>
</reference>
<dbReference type="AlphaFoldDB" id="A0A0G0GFS2"/>
<evidence type="ECO:0000313" key="1">
    <source>
        <dbReference type="EMBL" id="KKQ24895.1"/>
    </source>
</evidence>
<dbReference type="Proteomes" id="UP000034917">
    <property type="component" value="Unassembled WGS sequence"/>
</dbReference>
<name>A0A0G0GFS2_9BACT</name>
<accession>A0A0G0GFS2</accession>
<organism evidence="1 2">
    <name type="scientific">Candidatus Roizmanbacteria bacterium GW2011_GWC2_37_13</name>
    <dbReference type="NCBI Taxonomy" id="1618486"/>
    <lineage>
        <taxon>Bacteria</taxon>
        <taxon>Candidatus Roizmaniibacteriota</taxon>
    </lineage>
</organism>
<protein>
    <submittedName>
        <fullName evidence="1">Uncharacterized protein</fullName>
    </submittedName>
</protein>